<feature type="region of interest" description="Disordered" evidence="1">
    <location>
        <begin position="332"/>
        <end position="380"/>
    </location>
</feature>
<dbReference type="Proteomes" id="UP001600064">
    <property type="component" value="Unassembled WGS sequence"/>
</dbReference>
<protein>
    <recommendedName>
        <fullName evidence="3">GH16 domain-containing protein</fullName>
    </recommendedName>
</protein>
<accession>A0ABR4DN06</accession>
<proteinExistence type="predicted"/>
<dbReference type="CDD" id="cd00413">
    <property type="entry name" value="Glyco_hydrolase_16"/>
    <property type="match status" value="1"/>
</dbReference>
<sequence>MAPRSAASSRPRRSRMLPCLRAAVPSALLLLAAAGPLSARAETVLADDDDNNDACECYVINDDQGTYFTHHRFFDFGNLSEHAGVPPALRDAAASARANVTSAYFLSDAWARFWMINSWNSSAAARADATVAMVNSPNNVYIEAGAEPDPPARTWLTLRTQRLPGFQTVAEIESLSARFKYLSVRMHARTVGAPGAITALFTYRHADALADVQEADLEIRTSDPRNLLRYTNQPSYTEDGAVVPGASVNATMPGGRDWTAWATHRLDWVPGRAAWRVDGAPTAALAFQAPRDESALLLNAWSDGGAWTGNMSLFDAAYLQVQWIEVVFNSTARRNGPGGPELSRARKRKRRDGDEDEDEDDDKDDDESDEDDNNDEKKRGGCKVVCSIDETPVLGRPVVLWRSGAKSWLRGGGGGGGGWGVPAVVMAVMALAATGWAG</sequence>
<comment type="caution">
    <text evidence="4">The sequence shown here is derived from an EMBL/GenBank/DDBJ whole genome shotgun (WGS) entry which is preliminary data.</text>
</comment>
<feature type="domain" description="GH16" evidence="3">
    <location>
        <begin position="74"/>
        <end position="332"/>
    </location>
</feature>
<evidence type="ECO:0000256" key="2">
    <source>
        <dbReference type="SAM" id="SignalP"/>
    </source>
</evidence>
<dbReference type="Gene3D" id="2.60.120.200">
    <property type="match status" value="1"/>
</dbReference>
<dbReference type="GeneID" id="98121862"/>
<reference evidence="4 5" key="1">
    <citation type="journal article" date="2024" name="Commun. Biol.">
        <title>Comparative genomic analysis of thermophilic fungi reveals convergent evolutionary adaptations and gene losses.</title>
        <authorList>
            <person name="Steindorff A.S."/>
            <person name="Aguilar-Pontes M.V."/>
            <person name="Robinson A.J."/>
            <person name="Andreopoulos B."/>
            <person name="LaButti K."/>
            <person name="Kuo A."/>
            <person name="Mondo S."/>
            <person name="Riley R."/>
            <person name="Otillar R."/>
            <person name="Haridas S."/>
            <person name="Lipzen A."/>
            <person name="Grimwood J."/>
            <person name="Schmutz J."/>
            <person name="Clum A."/>
            <person name="Reid I.D."/>
            <person name="Moisan M.C."/>
            <person name="Butler G."/>
            <person name="Nguyen T.T.M."/>
            <person name="Dewar K."/>
            <person name="Conant G."/>
            <person name="Drula E."/>
            <person name="Henrissat B."/>
            <person name="Hansel C."/>
            <person name="Singer S."/>
            <person name="Hutchinson M.I."/>
            <person name="de Vries R.P."/>
            <person name="Natvig D.O."/>
            <person name="Powell A.J."/>
            <person name="Tsang A."/>
            <person name="Grigoriev I.V."/>
        </authorList>
    </citation>
    <scope>NUCLEOTIDE SEQUENCE [LARGE SCALE GENOMIC DNA]</scope>
    <source>
        <strain evidence="4 5">ATCC 22073</strain>
    </source>
</reference>
<dbReference type="InterPro" id="IPR000757">
    <property type="entry name" value="Beta-glucanase-like"/>
</dbReference>
<dbReference type="PANTHER" id="PTHR38121:SF4">
    <property type="entry name" value="GH16 DOMAIN-CONTAINING PROTEIN-RELATED"/>
    <property type="match status" value="1"/>
</dbReference>
<evidence type="ECO:0000313" key="4">
    <source>
        <dbReference type="EMBL" id="KAL2271726.1"/>
    </source>
</evidence>
<feature type="compositionally biased region" description="Acidic residues" evidence="1">
    <location>
        <begin position="354"/>
        <end position="374"/>
    </location>
</feature>
<feature type="chain" id="PRO_5045084406" description="GH16 domain-containing protein" evidence="2">
    <location>
        <begin position="42"/>
        <end position="438"/>
    </location>
</feature>
<organism evidence="4 5">
    <name type="scientific">Remersonia thermophila</name>
    <dbReference type="NCBI Taxonomy" id="72144"/>
    <lineage>
        <taxon>Eukaryota</taxon>
        <taxon>Fungi</taxon>
        <taxon>Dikarya</taxon>
        <taxon>Ascomycota</taxon>
        <taxon>Pezizomycotina</taxon>
        <taxon>Sordariomycetes</taxon>
        <taxon>Sordariomycetidae</taxon>
        <taxon>Sordariales</taxon>
        <taxon>Sordariales incertae sedis</taxon>
        <taxon>Remersonia</taxon>
    </lineage>
</organism>
<gene>
    <name evidence="4" type="ORF">VTJ83DRAFT_1097</name>
</gene>
<keyword evidence="2" id="KW-0732">Signal</keyword>
<dbReference type="RefSeq" id="XP_070870450.1">
    <property type="nucleotide sequence ID" value="XM_071007218.1"/>
</dbReference>
<evidence type="ECO:0000259" key="3">
    <source>
        <dbReference type="PROSITE" id="PS51762"/>
    </source>
</evidence>
<dbReference type="EMBL" id="JAZGUE010000001">
    <property type="protein sequence ID" value="KAL2271726.1"/>
    <property type="molecule type" value="Genomic_DNA"/>
</dbReference>
<evidence type="ECO:0000313" key="5">
    <source>
        <dbReference type="Proteomes" id="UP001600064"/>
    </source>
</evidence>
<dbReference type="SUPFAM" id="SSF49899">
    <property type="entry name" value="Concanavalin A-like lectins/glucanases"/>
    <property type="match status" value="1"/>
</dbReference>
<dbReference type="PANTHER" id="PTHR38121">
    <property type="entry name" value="GH16 DOMAIN-CONTAINING PROTEIN"/>
    <property type="match status" value="1"/>
</dbReference>
<feature type="signal peptide" evidence="2">
    <location>
        <begin position="1"/>
        <end position="41"/>
    </location>
</feature>
<keyword evidence="5" id="KW-1185">Reference proteome</keyword>
<dbReference type="PROSITE" id="PS51762">
    <property type="entry name" value="GH16_2"/>
    <property type="match status" value="1"/>
</dbReference>
<dbReference type="InterPro" id="IPR013320">
    <property type="entry name" value="ConA-like_dom_sf"/>
</dbReference>
<evidence type="ECO:0000256" key="1">
    <source>
        <dbReference type="SAM" id="MobiDB-lite"/>
    </source>
</evidence>
<name>A0ABR4DN06_9PEZI</name>